<sequence>TVETFPALRLFRALHAAAKTRKRPQQVFEIRLPMGDARRALLASVQAALWTPGPRSAGSGLAAGALAPQLSALVGSDLAARGYAVADGVLSEDARSTLLENLQQSTMCPGRNKGSIRGYVKIRGFMAVKDSATGDLPMSEETMEGSRAVPVVPVVPDPLKPKSSKSSGVVPVVPETLETDEQVMLNYQMAVFFFAWLDVLSTLLSVLTFYAWPSTKGLQLWQSLFLLLLLACGYLGASKLKRSLVGVFVASCLLKAMLQITYAVYSLYFWTMLFAFLQCWITKIAGTFWYFLGKVPKERRREVRLACGSTETMQVLLPPLGKCWVSGWTPKEIGNRRYSLDDRYHQLDPSGAFLLANLAFMEDHQLLRDLVRQLEQVLPMLGDFCDVAVAKALGEGRARRAFLASGAEVTMLLWLVPSEKSPALYFPGSKATVSYAENRAVFWRDESDSTPEWLPDASWTCLGCLEPRVLPSGCSWFSP</sequence>
<evidence type="ECO:0000256" key="1">
    <source>
        <dbReference type="SAM" id="Phobius"/>
    </source>
</evidence>
<dbReference type="EMBL" id="CAMXCT020000224">
    <property type="protein sequence ID" value="CAL1129144.1"/>
    <property type="molecule type" value="Genomic_DNA"/>
</dbReference>
<dbReference type="EMBL" id="CAMXCT030000224">
    <property type="protein sequence ID" value="CAL4763081.1"/>
    <property type="molecule type" value="Genomic_DNA"/>
</dbReference>
<reference evidence="3" key="2">
    <citation type="submission" date="2024-04" db="EMBL/GenBank/DDBJ databases">
        <authorList>
            <person name="Chen Y."/>
            <person name="Shah S."/>
            <person name="Dougan E. K."/>
            <person name="Thang M."/>
            <person name="Chan C."/>
        </authorList>
    </citation>
    <scope>NUCLEOTIDE SEQUENCE [LARGE SCALE GENOMIC DNA]</scope>
</reference>
<feature type="transmembrane region" description="Helical" evidence="1">
    <location>
        <begin position="191"/>
        <end position="212"/>
    </location>
</feature>
<evidence type="ECO:0000313" key="3">
    <source>
        <dbReference type="EMBL" id="CAL1129144.1"/>
    </source>
</evidence>
<feature type="transmembrane region" description="Helical" evidence="1">
    <location>
        <begin position="218"/>
        <end position="237"/>
    </location>
</feature>
<proteinExistence type="predicted"/>
<evidence type="ECO:0000313" key="2">
    <source>
        <dbReference type="EMBL" id="CAI3975769.1"/>
    </source>
</evidence>
<keyword evidence="5" id="KW-1185">Reference proteome</keyword>
<comment type="caution">
    <text evidence="2">The sequence shown here is derived from an EMBL/GenBank/DDBJ whole genome shotgun (WGS) entry which is preliminary data.</text>
</comment>
<feature type="non-terminal residue" evidence="2">
    <location>
        <position position="1"/>
    </location>
</feature>
<gene>
    <name evidence="2" type="ORF">C1SCF055_LOCUS4050</name>
</gene>
<evidence type="ECO:0000313" key="4">
    <source>
        <dbReference type="EMBL" id="CAL4763081.1"/>
    </source>
</evidence>
<organism evidence="2">
    <name type="scientific">Cladocopium goreaui</name>
    <dbReference type="NCBI Taxonomy" id="2562237"/>
    <lineage>
        <taxon>Eukaryota</taxon>
        <taxon>Sar</taxon>
        <taxon>Alveolata</taxon>
        <taxon>Dinophyceae</taxon>
        <taxon>Suessiales</taxon>
        <taxon>Symbiodiniaceae</taxon>
        <taxon>Cladocopium</taxon>
    </lineage>
</organism>
<feature type="transmembrane region" description="Helical" evidence="1">
    <location>
        <begin position="244"/>
        <end position="262"/>
    </location>
</feature>
<dbReference type="EMBL" id="CAMXCT010000224">
    <property type="protein sequence ID" value="CAI3975769.1"/>
    <property type="molecule type" value="Genomic_DNA"/>
</dbReference>
<dbReference type="AlphaFoldDB" id="A0A9P1FG56"/>
<dbReference type="Proteomes" id="UP001152797">
    <property type="component" value="Unassembled WGS sequence"/>
</dbReference>
<keyword evidence="1" id="KW-0812">Transmembrane</keyword>
<feature type="transmembrane region" description="Helical" evidence="1">
    <location>
        <begin position="268"/>
        <end position="292"/>
    </location>
</feature>
<name>A0A9P1FG56_9DINO</name>
<keyword evidence="1" id="KW-1133">Transmembrane helix</keyword>
<accession>A0A9P1FG56</accession>
<evidence type="ECO:0000313" key="5">
    <source>
        <dbReference type="Proteomes" id="UP001152797"/>
    </source>
</evidence>
<reference evidence="2" key="1">
    <citation type="submission" date="2022-10" db="EMBL/GenBank/DDBJ databases">
        <authorList>
            <person name="Chen Y."/>
            <person name="Dougan E. K."/>
            <person name="Chan C."/>
            <person name="Rhodes N."/>
            <person name="Thang M."/>
        </authorList>
    </citation>
    <scope>NUCLEOTIDE SEQUENCE</scope>
</reference>
<protein>
    <submittedName>
        <fullName evidence="4">Kinesin-like protein KIF6</fullName>
    </submittedName>
</protein>
<keyword evidence="1" id="KW-0472">Membrane</keyword>